<dbReference type="GO" id="GO:0016787">
    <property type="term" value="F:hydrolase activity"/>
    <property type="evidence" value="ECO:0007669"/>
    <property type="project" value="UniProtKB-KW"/>
</dbReference>
<dbReference type="AlphaFoldDB" id="A0A9W8YM52"/>
<dbReference type="EMBL" id="JAPEVB010000005">
    <property type="protein sequence ID" value="KAJ4387404.1"/>
    <property type="molecule type" value="Genomic_DNA"/>
</dbReference>
<dbReference type="InterPro" id="IPR002921">
    <property type="entry name" value="Fungal_lipase-type"/>
</dbReference>
<evidence type="ECO:0000313" key="5">
    <source>
        <dbReference type="Proteomes" id="UP001140453"/>
    </source>
</evidence>
<organism evidence="4 5">
    <name type="scientific">Gnomoniopsis smithogilvyi</name>
    <dbReference type="NCBI Taxonomy" id="1191159"/>
    <lineage>
        <taxon>Eukaryota</taxon>
        <taxon>Fungi</taxon>
        <taxon>Dikarya</taxon>
        <taxon>Ascomycota</taxon>
        <taxon>Pezizomycotina</taxon>
        <taxon>Sordariomycetes</taxon>
        <taxon>Sordariomycetidae</taxon>
        <taxon>Diaporthales</taxon>
        <taxon>Gnomoniaceae</taxon>
        <taxon>Gnomoniopsis</taxon>
    </lineage>
</organism>
<dbReference type="Pfam" id="PF01764">
    <property type="entry name" value="Lipase_3"/>
    <property type="match status" value="1"/>
</dbReference>
<dbReference type="PANTHER" id="PTHR46640">
    <property type="entry name" value="TRIACYLGLYCEROL LIPASE, PUTATIVE (AFU_ORTHOLOGUE AFUA_6G06510)-RELATED"/>
    <property type="match status" value="1"/>
</dbReference>
<dbReference type="InterPro" id="IPR029058">
    <property type="entry name" value="AB_hydrolase_fold"/>
</dbReference>
<keyword evidence="2" id="KW-0378">Hydrolase</keyword>
<dbReference type="SUPFAM" id="SSF53474">
    <property type="entry name" value="alpha/beta-Hydrolases"/>
    <property type="match status" value="1"/>
</dbReference>
<reference evidence="4" key="1">
    <citation type="submission" date="2022-10" db="EMBL/GenBank/DDBJ databases">
        <title>Tapping the CABI collections for fungal endophytes: first genome assemblies for Collariella, Neodidymelliopsis, Ascochyta clinopodiicola, Didymella pomorum, Didymosphaeria variabile, Neocosmospora piperis and Neocucurbitaria cava.</title>
        <authorList>
            <person name="Hill R."/>
        </authorList>
    </citation>
    <scope>NUCLEOTIDE SEQUENCE</scope>
    <source>
        <strain evidence="4">IMI 355082</strain>
    </source>
</reference>
<evidence type="ECO:0000313" key="4">
    <source>
        <dbReference type="EMBL" id="KAJ4387404.1"/>
    </source>
</evidence>
<keyword evidence="1" id="KW-0732">Signal</keyword>
<dbReference type="OrthoDB" id="426718at2759"/>
<protein>
    <recommendedName>
        <fullName evidence="3">Fungal lipase-type domain-containing protein</fullName>
    </recommendedName>
</protein>
<dbReference type="Gene3D" id="3.40.50.1820">
    <property type="entry name" value="alpha/beta hydrolase"/>
    <property type="match status" value="1"/>
</dbReference>
<name>A0A9W8YM52_9PEZI</name>
<evidence type="ECO:0000256" key="1">
    <source>
        <dbReference type="ARBA" id="ARBA00022729"/>
    </source>
</evidence>
<dbReference type="CDD" id="cd00519">
    <property type="entry name" value="Lipase_3"/>
    <property type="match status" value="1"/>
</dbReference>
<evidence type="ECO:0000259" key="3">
    <source>
        <dbReference type="Pfam" id="PF01764"/>
    </source>
</evidence>
<accession>A0A9W8YM52</accession>
<comment type="caution">
    <text evidence="4">The sequence shown here is derived from an EMBL/GenBank/DDBJ whole genome shotgun (WGS) entry which is preliminary data.</text>
</comment>
<proteinExistence type="predicted"/>
<evidence type="ECO:0000256" key="2">
    <source>
        <dbReference type="ARBA" id="ARBA00022801"/>
    </source>
</evidence>
<dbReference type="PANTHER" id="PTHR46640:SF1">
    <property type="entry name" value="FUNGAL LIPASE-LIKE DOMAIN-CONTAINING PROTEIN-RELATED"/>
    <property type="match status" value="1"/>
</dbReference>
<feature type="domain" description="Fungal lipase-type" evidence="3">
    <location>
        <begin position="102"/>
        <end position="235"/>
    </location>
</feature>
<dbReference type="GO" id="GO:0006629">
    <property type="term" value="P:lipid metabolic process"/>
    <property type="evidence" value="ECO:0007669"/>
    <property type="project" value="InterPro"/>
</dbReference>
<sequence length="298" mass="31808">MKLSSSLATAFTASRMIHSGVDTSLDSRSITSTLLNLFEWMSEYAAAGYCNKDGTVGAVVSCDDEVCADLVSNGAVIAATLNGDWESTGGVVIRDDVNVAIVVSFSGTVTSLLADYILDVDILLESIGLCDGCEVHSGFHGAWDEMSDTVMTTVQALAAEYPSYSVTFTGHSLGAALATLGCAYWRADYGGTCEIYTFGSPRVGNEAFAEFVSAQAGNEYRMTHIDDPVPRLPSHDFGYYHTDVEYWLSDGSATTTLYTGDDVVICTGIYNASCNSAGVISTDWTAHSYYLRHISVCS</sequence>
<keyword evidence="5" id="KW-1185">Reference proteome</keyword>
<dbReference type="Proteomes" id="UP001140453">
    <property type="component" value="Unassembled WGS sequence"/>
</dbReference>
<dbReference type="InterPro" id="IPR051299">
    <property type="entry name" value="AB_hydrolase_lip/est"/>
</dbReference>
<gene>
    <name evidence="4" type="ORF">N0V93_007996</name>
</gene>